<dbReference type="InterPro" id="IPR056015">
    <property type="entry name" value="DUF7593"/>
</dbReference>
<sequence length="353" mass="40614">MERKRAAREAEQRRFREEQERIRLDKLPPLLRWLDTCPNPKLPVLAEKFKRIQGCRYDTIRREANGTAEGREQWVLNTHAALLLGEKDLDLSRYTAWERAPVTDLAKLSLWRVEWRLYSLLDDKLWDLGRQLPEYYGDEDPSELGFETKQRLKAEAWEKFFNMDMFFVKVSDLMYTVPNIPHLRHIRLEVEYRELLETEAQSRGWGTCQKWKQDPDSARYNRLAPRCKYYHNGAFVGEDKPQLAQTSSTPFLDKKVPRRGLVQVFPDDPDYTRICLEQGLEHLINGHLSPPLVNGIHSSPMSQKSMASGGPPMNGMVKALTPGSTSESLTISNAGHETLVNGINGNTNGNPAH</sequence>
<name>A0A8H5AIY8_FUSOX</name>
<evidence type="ECO:0000313" key="3">
    <source>
        <dbReference type="Proteomes" id="UP000558688"/>
    </source>
</evidence>
<dbReference type="AlphaFoldDB" id="A0A8H5AIY8"/>
<protein>
    <recommendedName>
        <fullName evidence="1">DUF7593 domain-containing protein</fullName>
    </recommendedName>
</protein>
<dbReference type="Pfam" id="PF24513">
    <property type="entry name" value="DUF7593"/>
    <property type="match status" value="1"/>
</dbReference>
<dbReference type="EMBL" id="JAAFOW010000487">
    <property type="protein sequence ID" value="KAF5265913.1"/>
    <property type="molecule type" value="Genomic_DNA"/>
</dbReference>
<proteinExistence type="predicted"/>
<gene>
    <name evidence="2" type="ORF">FOXYS1_3255</name>
</gene>
<organism evidence="2 3">
    <name type="scientific">Fusarium oxysporum</name>
    <name type="common">Fusarium vascular wilt</name>
    <dbReference type="NCBI Taxonomy" id="5507"/>
    <lineage>
        <taxon>Eukaryota</taxon>
        <taxon>Fungi</taxon>
        <taxon>Dikarya</taxon>
        <taxon>Ascomycota</taxon>
        <taxon>Pezizomycotina</taxon>
        <taxon>Sordariomycetes</taxon>
        <taxon>Hypocreomycetidae</taxon>
        <taxon>Hypocreales</taxon>
        <taxon>Nectriaceae</taxon>
        <taxon>Fusarium</taxon>
        <taxon>Fusarium oxysporum species complex</taxon>
    </lineage>
</organism>
<evidence type="ECO:0000313" key="2">
    <source>
        <dbReference type="EMBL" id="KAF5265913.1"/>
    </source>
</evidence>
<accession>A0A8H5AIY8</accession>
<comment type="caution">
    <text evidence="2">The sequence shown here is derived from an EMBL/GenBank/DDBJ whole genome shotgun (WGS) entry which is preliminary data.</text>
</comment>
<dbReference type="Proteomes" id="UP000558688">
    <property type="component" value="Unassembled WGS sequence"/>
</dbReference>
<reference evidence="2" key="1">
    <citation type="submission" date="2020-02" db="EMBL/GenBank/DDBJ databases">
        <title>Identification and distribution of gene clusters putatively required for synthesis of sphingolipid metabolism inhibitors in phylogenetically diverse species of the filamentous fungus Fusarium.</title>
        <authorList>
            <person name="Kim H.-S."/>
            <person name="Busman M."/>
            <person name="Brown D.W."/>
            <person name="Divon H."/>
            <person name="Uhlig S."/>
            <person name="Proctor R.H."/>
        </authorList>
    </citation>
    <scope>NUCLEOTIDE SEQUENCE [LARGE SCALE GENOMIC DNA]</scope>
    <source>
        <strain evidence="2">NRRL 39464</strain>
    </source>
</reference>
<evidence type="ECO:0000259" key="1">
    <source>
        <dbReference type="Pfam" id="PF24513"/>
    </source>
</evidence>
<feature type="domain" description="DUF7593" evidence="1">
    <location>
        <begin position="23"/>
        <end position="182"/>
    </location>
</feature>